<evidence type="ECO:0000313" key="16">
    <source>
        <dbReference type="Proteomes" id="UP000196655"/>
    </source>
</evidence>
<feature type="binding site" evidence="13">
    <location>
        <position position="362"/>
    </location>
    <ligand>
        <name>[4Fe-4S] cluster</name>
        <dbReference type="ChEBI" id="CHEBI:49883"/>
    </ligand>
</feature>
<keyword evidence="12 13" id="KW-0100">Branched-chain amino acid biosynthesis</keyword>
<organism evidence="15 16">
    <name type="scientific">Inquilinus limosus</name>
    <dbReference type="NCBI Taxonomy" id="171674"/>
    <lineage>
        <taxon>Bacteria</taxon>
        <taxon>Pseudomonadati</taxon>
        <taxon>Pseudomonadota</taxon>
        <taxon>Alphaproteobacteria</taxon>
        <taxon>Rhodospirillales</taxon>
        <taxon>Rhodospirillaceae</taxon>
        <taxon>Inquilinus</taxon>
    </lineage>
</organism>
<dbReference type="GO" id="GO:0009098">
    <property type="term" value="P:L-leucine biosynthetic process"/>
    <property type="evidence" value="ECO:0007669"/>
    <property type="project" value="UniProtKB-UniRule"/>
</dbReference>
<protein>
    <recommendedName>
        <fullName evidence="13">3-isopropylmalate dehydratase large subunit</fullName>
        <ecNumber evidence="13">4.2.1.33</ecNumber>
    </recommendedName>
    <alternativeName>
        <fullName evidence="13">Alpha-IPM isomerase</fullName>
        <shortName evidence="13">IPMI</shortName>
    </alternativeName>
    <alternativeName>
        <fullName evidence="13">Isopropylmalate isomerase</fullName>
    </alternativeName>
</protein>
<evidence type="ECO:0000256" key="7">
    <source>
        <dbReference type="ARBA" id="ARBA00022605"/>
    </source>
</evidence>
<evidence type="ECO:0000256" key="11">
    <source>
        <dbReference type="ARBA" id="ARBA00023239"/>
    </source>
</evidence>
<comment type="cofactor">
    <cofactor evidence="13">
        <name>[4Fe-4S] cluster</name>
        <dbReference type="ChEBI" id="CHEBI:49883"/>
    </cofactor>
    <text evidence="13">Binds 1 [4Fe-4S] cluster per subunit.</text>
</comment>
<dbReference type="PROSITE" id="PS00450">
    <property type="entry name" value="ACONITASE_1"/>
    <property type="match status" value="1"/>
</dbReference>
<evidence type="ECO:0000256" key="3">
    <source>
        <dbReference type="ARBA" id="ARBA00004729"/>
    </source>
</evidence>
<dbReference type="UniPathway" id="UPA00048">
    <property type="reaction ID" value="UER00071"/>
</dbReference>
<evidence type="ECO:0000256" key="9">
    <source>
        <dbReference type="ARBA" id="ARBA00023004"/>
    </source>
</evidence>
<dbReference type="OrthoDB" id="9802769at2"/>
<dbReference type="PANTHER" id="PTHR43822">
    <property type="entry name" value="HOMOACONITASE, MITOCHONDRIAL-RELATED"/>
    <property type="match status" value="1"/>
</dbReference>
<evidence type="ECO:0000256" key="12">
    <source>
        <dbReference type="ARBA" id="ARBA00023304"/>
    </source>
</evidence>
<dbReference type="PRINTS" id="PR00415">
    <property type="entry name" value="ACONITASE"/>
</dbReference>
<reference evidence="16" key="1">
    <citation type="submission" date="2017-05" db="EMBL/GenBank/DDBJ databases">
        <authorList>
            <person name="Macchi M."/>
            <person name="Festa S."/>
            <person name="Coppotelli B.M."/>
            <person name="Morelli I.S."/>
        </authorList>
    </citation>
    <scope>NUCLEOTIDE SEQUENCE [LARGE SCALE GENOMIC DNA]</scope>
    <source>
        <strain evidence="16">I</strain>
    </source>
</reference>
<dbReference type="CDD" id="cd01583">
    <property type="entry name" value="IPMI"/>
    <property type="match status" value="1"/>
</dbReference>
<dbReference type="NCBIfam" id="TIGR00170">
    <property type="entry name" value="leuC"/>
    <property type="match status" value="1"/>
</dbReference>
<dbReference type="GO" id="GO:0051539">
    <property type="term" value="F:4 iron, 4 sulfur cluster binding"/>
    <property type="evidence" value="ECO:0007669"/>
    <property type="project" value="UniProtKB-KW"/>
</dbReference>
<keyword evidence="10 13" id="KW-0411">Iron-sulfur</keyword>
<keyword evidence="9 13" id="KW-0408">Iron</keyword>
<feature type="binding site" evidence="13">
    <location>
        <position position="422"/>
    </location>
    <ligand>
        <name>[4Fe-4S] cluster</name>
        <dbReference type="ChEBI" id="CHEBI:49883"/>
    </ligand>
</feature>
<dbReference type="AlphaFoldDB" id="A0A211ZTZ2"/>
<evidence type="ECO:0000259" key="14">
    <source>
        <dbReference type="Pfam" id="PF00330"/>
    </source>
</evidence>
<dbReference type="InterPro" id="IPR018136">
    <property type="entry name" value="Aconitase_4Fe-4S_BS"/>
</dbReference>
<evidence type="ECO:0000313" key="15">
    <source>
        <dbReference type="EMBL" id="OWJ68758.1"/>
    </source>
</evidence>
<name>A0A211ZTZ2_9PROT</name>
<dbReference type="NCBIfam" id="NF004016">
    <property type="entry name" value="PRK05478.1"/>
    <property type="match status" value="1"/>
</dbReference>
<evidence type="ECO:0000256" key="1">
    <source>
        <dbReference type="ARBA" id="ARBA00000491"/>
    </source>
</evidence>
<feature type="binding site" evidence="13">
    <location>
        <position position="425"/>
    </location>
    <ligand>
        <name>[4Fe-4S] cluster</name>
        <dbReference type="ChEBI" id="CHEBI:49883"/>
    </ligand>
</feature>
<dbReference type="Gene3D" id="3.30.499.10">
    <property type="entry name" value="Aconitase, domain 3"/>
    <property type="match status" value="2"/>
</dbReference>
<comment type="function">
    <text evidence="2 13">Catalyzes the isomerization between 2-isopropylmalate and 3-isopropylmalate, via the formation of 2-isopropylmaleate.</text>
</comment>
<dbReference type="GO" id="GO:0046872">
    <property type="term" value="F:metal ion binding"/>
    <property type="evidence" value="ECO:0007669"/>
    <property type="project" value="UniProtKB-KW"/>
</dbReference>
<dbReference type="InterPro" id="IPR015931">
    <property type="entry name" value="Acnase/IPM_dHydase_lsu_aba_1/3"/>
</dbReference>
<evidence type="ECO:0000256" key="2">
    <source>
        <dbReference type="ARBA" id="ARBA00002695"/>
    </source>
</evidence>
<keyword evidence="11 13" id="KW-0456">Lyase</keyword>
<feature type="domain" description="Aconitase/3-isopropylmalate dehydratase large subunit alpha/beta/alpha" evidence="14">
    <location>
        <begin position="22"/>
        <end position="472"/>
    </location>
</feature>
<evidence type="ECO:0000256" key="13">
    <source>
        <dbReference type="HAMAP-Rule" id="MF_01026"/>
    </source>
</evidence>
<keyword evidence="16" id="KW-1185">Reference proteome</keyword>
<dbReference type="PROSITE" id="PS01244">
    <property type="entry name" value="ACONITASE_2"/>
    <property type="match status" value="1"/>
</dbReference>
<dbReference type="InterPro" id="IPR001030">
    <property type="entry name" value="Acoase/IPM_deHydtase_lsu_aba"/>
</dbReference>
<keyword evidence="7 13" id="KW-0028">Amino-acid biosynthesis</keyword>
<evidence type="ECO:0000256" key="10">
    <source>
        <dbReference type="ARBA" id="ARBA00023014"/>
    </source>
</evidence>
<sequence length="484" mass="51253">MPPHGKEAVSPDASPTPQTLFDKIWGRHRIMTREDGQDLLFIDRHFIHDVTATAFDMLRQRGLKPRAPHRIFGTPDHYVPTHRRDMAAVNHPERRAMIQALERDAAESGITLFGLGDPRQGIVHVVGPEQGLSLPGMTIVCADSHTSTHGALGALAFGIGATEVGHVLATQSLWQRRPRRMRVSVDGTPAPGVTAKDIILAIIAEIGVAGAAGHVLEYAGSAIRALSMEGRLTVCNMSIEAGGRAGMIAPDDTTIAYLAGRPYAPQGAAWDRAVADWRALRSDDEAAFDREVALDAAAIAPMVTWGTTPEDAAPITARIPDPAEAADAGRRDGMERALAYMGLVPGTALEEIGIDRVFIGSCTNGRIEDLRSAAAVVEGRKVAPGVEAWAVPGSQQVKAQAEAEGLDRIFTAAGFDWRFAGCSMCLATNGDTVAPGQRCASTSNRNFVGRQGPGARTHLMSPAMAAAAAVTGRLTDVRRLLAGG</sequence>
<dbReference type="Proteomes" id="UP000196655">
    <property type="component" value="Unassembled WGS sequence"/>
</dbReference>
<comment type="similarity">
    <text evidence="13">Belongs to the aconitase/IPM isomerase family. LeuC type 1 subfamily.</text>
</comment>
<dbReference type="InterPro" id="IPR033941">
    <property type="entry name" value="IPMI_cat"/>
</dbReference>
<dbReference type="SUPFAM" id="SSF53732">
    <property type="entry name" value="Aconitase iron-sulfur domain"/>
    <property type="match status" value="1"/>
</dbReference>
<comment type="catalytic activity">
    <reaction evidence="1 13">
        <text>(2R,3S)-3-isopropylmalate = (2S)-2-isopropylmalate</text>
        <dbReference type="Rhea" id="RHEA:32287"/>
        <dbReference type="ChEBI" id="CHEBI:1178"/>
        <dbReference type="ChEBI" id="CHEBI:35121"/>
        <dbReference type="EC" id="4.2.1.33"/>
    </reaction>
</comment>
<accession>A0A211ZTZ2</accession>
<dbReference type="GO" id="GO:0003861">
    <property type="term" value="F:3-isopropylmalate dehydratase activity"/>
    <property type="evidence" value="ECO:0007669"/>
    <property type="project" value="UniProtKB-UniRule"/>
</dbReference>
<dbReference type="InterPro" id="IPR036008">
    <property type="entry name" value="Aconitase_4Fe-4S_dom"/>
</dbReference>
<dbReference type="EMBL" id="NHON01000003">
    <property type="protein sequence ID" value="OWJ68758.1"/>
    <property type="molecule type" value="Genomic_DNA"/>
</dbReference>
<keyword evidence="8 13" id="KW-0479">Metal-binding</keyword>
<proteinExistence type="inferred from homology"/>
<dbReference type="InterPro" id="IPR050067">
    <property type="entry name" value="IPM_dehydratase_rel_enz"/>
</dbReference>
<keyword evidence="5 13" id="KW-0432">Leucine biosynthesis</keyword>
<evidence type="ECO:0000256" key="5">
    <source>
        <dbReference type="ARBA" id="ARBA00022430"/>
    </source>
</evidence>
<dbReference type="Pfam" id="PF00330">
    <property type="entry name" value="Aconitase"/>
    <property type="match status" value="1"/>
</dbReference>
<comment type="subunit">
    <text evidence="4 13">Heterodimer of LeuC and LeuD.</text>
</comment>
<dbReference type="PANTHER" id="PTHR43822:SF9">
    <property type="entry name" value="3-ISOPROPYLMALATE DEHYDRATASE"/>
    <property type="match status" value="1"/>
</dbReference>
<comment type="pathway">
    <text evidence="3 13">Amino-acid biosynthesis; L-leucine biosynthesis; L-leucine from 3-methyl-2-oxobutanoate: step 2/4.</text>
</comment>
<dbReference type="NCBIfam" id="NF009116">
    <property type="entry name" value="PRK12466.1"/>
    <property type="match status" value="1"/>
</dbReference>
<gene>
    <name evidence="13" type="primary">leuC</name>
    <name evidence="15" type="ORF">BWR60_03150</name>
</gene>
<keyword evidence="6 13" id="KW-0004">4Fe-4S</keyword>
<dbReference type="InterPro" id="IPR004430">
    <property type="entry name" value="3-IsopropMal_deHydase_lsu"/>
</dbReference>
<comment type="caution">
    <text evidence="15">The sequence shown here is derived from an EMBL/GenBank/DDBJ whole genome shotgun (WGS) entry which is preliminary data.</text>
</comment>
<dbReference type="FunFam" id="3.30.499.10:FF:000007">
    <property type="entry name" value="3-isopropylmalate dehydratase large subunit"/>
    <property type="match status" value="1"/>
</dbReference>
<evidence type="ECO:0000256" key="6">
    <source>
        <dbReference type="ARBA" id="ARBA00022485"/>
    </source>
</evidence>
<evidence type="ECO:0000256" key="4">
    <source>
        <dbReference type="ARBA" id="ARBA00011271"/>
    </source>
</evidence>
<dbReference type="HAMAP" id="MF_01026">
    <property type="entry name" value="LeuC_type1"/>
    <property type="match status" value="1"/>
</dbReference>
<dbReference type="EC" id="4.2.1.33" evidence="13"/>
<evidence type="ECO:0000256" key="8">
    <source>
        <dbReference type="ARBA" id="ARBA00022723"/>
    </source>
</evidence>